<proteinExistence type="predicted"/>
<dbReference type="EMBL" id="JABTCG010000002">
    <property type="protein sequence ID" value="MBD0850602.1"/>
    <property type="molecule type" value="Genomic_DNA"/>
</dbReference>
<comment type="caution">
    <text evidence="2">The sequence shown here is derived from an EMBL/GenBank/DDBJ whole genome shotgun (WGS) entry which is preliminary data.</text>
</comment>
<reference evidence="2 3" key="1">
    <citation type="submission" date="2020-05" db="EMBL/GenBank/DDBJ databases">
        <title>The draft genome sequence of Maribacter arenosus CAU 1321.</title>
        <authorList>
            <person name="Mu L."/>
        </authorList>
    </citation>
    <scope>NUCLEOTIDE SEQUENCE [LARGE SCALE GENOMIC DNA]</scope>
    <source>
        <strain evidence="2 3">CAU 1321</strain>
    </source>
</reference>
<dbReference type="Pfam" id="PF20532">
    <property type="entry name" value="DUF6747"/>
    <property type="match status" value="1"/>
</dbReference>
<organism evidence="2 3">
    <name type="scientific">Maribacter arenosus</name>
    <dbReference type="NCBI Taxonomy" id="1854708"/>
    <lineage>
        <taxon>Bacteria</taxon>
        <taxon>Pseudomonadati</taxon>
        <taxon>Bacteroidota</taxon>
        <taxon>Flavobacteriia</taxon>
        <taxon>Flavobacteriales</taxon>
        <taxon>Flavobacteriaceae</taxon>
        <taxon>Maribacter</taxon>
    </lineage>
</organism>
<dbReference type="RefSeq" id="WP_188313721.1">
    <property type="nucleotide sequence ID" value="NZ_JABTCG010000002.1"/>
</dbReference>
<dbReference type="Proteomes" id="UP000598350">
    <property type="component" value="Unassembled WGS sequence"/>
</dbReference>
<keyword evidence="3" id="KW-1185">Reference proteome</keyword>
<accession>A0ABR7VDI0</accession>
<name>A0ABR7VDI0_9FLAO</name>
<evidence type="ECO:0000313" key="2">
    <source>
        <dbReference type="EMBL" id="MBD0850602.1"/>
    </source>
</evidence>
<evidence type="ECO:0000256" key="1">
    <source>
        <dbReference type="SAM" id="Phobius"/>
    </source>
</evidence>
<feature type="transmembrane region" description="Helical" evidence="1">
    <location>
        <begin position="26"/>
        <end position="46"/>
    </location>
</feature>
<keyword evidence="1" id="KW-0472">Membrane</keyword>
<dbReference type="InterPro" id="IPR046635">
    <property type="entry name" value="DUF6747"/>
</dbReference>
<keyword evidence="1" id="KW-1133">Transmembrane helix</keyword>
<evidence type="ECO:0000313" key="3">
    <source>
        <dbReference type="Proteomes" id="UP000598350"/>
    </source>
</evidence>
<gene>
    <name evidence="2" type="ORF">HPE63_07970</name>
</gene>
<keyword evidence="1" id="KW-0812">Transmembrane</keyword>
<sequence length="56" mass="6784">MNKLLLLKEIYFEAFKNWSNLFIKRYFKVFSWLCFALLAIVIYAFVFRVSTGFAFD</sequence>
<protein>
    <submittedName>
        <fullName evidence="2">Uncharacterized protein</fullName>
    </submittedName>
</protein>